<sequence>MGSNLGDRWGHLTAACQALAALADTRVAAVSGVYETAPVGGPSGQGAFLNAVVALETTLSPSELLAALQAVERSAGRPSRAERTHWGPRPLDLDVLAYDERVIDEPGLHVPHPRLHERWFVLRPLADVASPAWRHPLTGASVAAMLEAVEADAAARRHAPDALRASAGLGAEDER</sequence>
<keyword evidence="9" id="KW-0289">Folate biosynthesis</keyword>
<dbReference type="GO" id="GO:0003848">
    <property type="term" value="F:2-amino-4-hydroxy-6-hydroxymethyldihydropteridine diphosphokinase activity"/>
    <property type="evidence" value="ECO:0007669"/>
    <property type="project" value="UniProtKB-EC"/>
</dbReference>
<dbReference type="InterPro" id="IPR000550">
    <property type="entry name" value="Hppk"/>
</dbReference>
<proteinExistence type="inferred from homology"/>
<evidence type="ECO:0000313" key="15">
    <source>
        <dbReference type="Proteomes" id="UP001575105"/>
    </source>
</evidence>
<keyword evidence="7" id="KW-0418">Kinase</keyword>
<evidence type="ECO:0000256" key="6">
    <source>
        <dbReference type="ARBA" id="ARBA00022741"/>
    </source>
</evidence>
<dbReference type="Pfam" id="PF01288">
    <property type="entry name" value="HPPK"/>
    <property type="match status" value="1"/>
</dbReference>
<protein>
    <recommendedName>
        <fullName evidence="4">2-amino-4-hydroxy-6-hydroxymethyldihydropteridine pyrophosphokinase</fullName>
        <ecNumber evidence="3">2.7.6.3</ecNumber>
    </recommendedName>
    <alternativeName>
        <fullName evidence="11">6-hydroxymethyl-7,8-dihydropterin pyrophosphokinase</fullName>
    </alternativeName>
    <alternativeName>
        <fullName evidence="12">7,8-dihydro-6-hydroxymethylpterin-pyrophosphokinase</fullName>
    </alternativeName>
</protein>
<dbReference type="PROSITE" id="PS00794">
    <property type="entry name" value="HPPK"/>
    <property type="match status" value="1"/>
</dbReference>
<dbReference type="Gene3D" id="3.30.70.560">
    <property type="entry name" value="7,8-Dihydro-6-hydroxymethylpterin-pyrophosphokinase HPPK"/>
    <property type="match status" value="1"/>
</dbReference>
<evidence type="ECO:0000313" key="14">
    <source>
        <dbReference type="EMBL" id="MFA9478678.1"/>
    </source>
</evidence>
<evidence type="ECO:0000256" key="7">
    <source>
        <dbReference type="ARBA" id="ARBA00022777"/>
    </source>
</evidence>
<name>A0ABV4U503_9BACT</name>
<keyword evidence="15" id="KW-1185">Reference proteome</keyword>
<dbReference type="CDD" id="cd00483">
    <property type="entry name" value="HPPK"/>
    <property type="match status" value="1"/>
</dbReference>
<feature type="domain" description="7,8-dihydro-6-hydroxymethylpterin-pyrophosphokinase" evidence="13">
    <location>
        <begin position="85"/>
        <end position="96"/>
    </location>
</feature>
<evidence type="ECO:0000259" key="13">
    <source>
        <dbReference type="PROSITE" id="PS00794"/>
    </source>
</evidence>
<accession>A0ABV4U503</accession>
<gene>
    <name evidence="14" type="primary">folK</name>
    <name evidence="14" type="ORF">ACERK3_10255</name>
</gene>
<dbReference type="InterPro" id="IPR035907">
    <property type="entry name" value="Hppk_sf"/>
</dbReference>
<evidence type="ECO:0000256" key="8">
    <source>
        <dbReference type="ARBA" id="ARBA00022840"/>
    </source>
</evidence>
<evidence type="ECO:0000256" key="9">
    <source>
        <dbReference type="ARBA" id="ARBA00022909"/>
    </source>
</evidence>
<dbReference type="Proteomes" id="UP001575105">
    <property type="component" value="Unassembled WGS sequence"/>
</dbReference>
<dbReference type="RefSeq" id="WP_425345604.1">
    <property type="nucleotide sequence ID" value="NZ_JBGUBD010000005.1"/>
</dbReference>
<evidence type="ECO:0000256" key="10">
    <source>
        <dbReference type="ARBA" id="ARBA00029409"/>
    </source>
</evidence>
<comment type="pathway">
    <text evidence="1">Cofactor biosynthesis; tetrahydrofolate biosynthesis; 2-amino-4-hydroxy-6-hydroxymethyl-7,8-dihydropteridine diphosphate from 7,8-dihydroneopterin triphosphate: step 4/4.</text>
</comment>
<dbReference type="PANTHER" id="PTHR43071">
    <property type="entry name" value="2-AMINO-4-HYDROXY-6-HYDROXYMETHYLDIHYDROPTERIDINE PYROPHOSPHOKINASE"/>
    <property type="match status" value="1"/>
</dbReference>
<evidence type="ECO:0000256" key="11">
    <source>
        <dbReference type="ARBA" id="ARBA00029766"/>
    </source>
</evidence>
<dbReference type="EMBL" id="JBGUBD010000005">
    <property type="protein sequence ID" value="MFA9478678.1"/>
    <property type="molecule type" value="Genomic_DNA"/>
</dbReference>
<keyword evidence="5 14" id="KW-0808">Transferase</keyword>
<dbReference type="PANTHER" id="PTHR43071:SF1">
    <property type="entry name" value="2-AMINO-4-HYDROXY-6-HYDROXYMETHYLDIHYDROPTERIDINE PYROPHOSPHOKINASE"/>
    <property type="match status" value="1"/>
</dbReference>
<reference evidence="14 15" key="1">
    <citation type="submission" date="2024-08" db="EMBL/GenBank/DDBJ databases">
        <title>Whole-genome sequencing of halo(alkali)philic microorganisms from hypersaline lakes.</title>
        <authorList>
            <person name="Sorokin D.Y."/>
            <person name="Merkel A.Y."/>
            <person name="Messina E."/>
            <person name="Yakimov M."/>
        </authorList>
    </citation>
    <scope>NUCLEOTIDE SEQUENCE [LARGE SCALE GENOMIC DNA]</scope>
    <source>
        <strain evidence="14 15">AB-hyl4</strain>
    </source>
</reference>
<comment type="caution">
    <text evidence="14">The sequence shown here is derived from an EMBL/GenBank/DDBJ whole genome shotgun (WGS) entry which is preliminary data.</text>
</comment>
<evidence type="ECO:0000256" key="12">
    <source>
        <dbReference type="ARBA" id="ARBA00033413"/>
    </source>
</evidence>
<evidence type="ECO:0000256" key="4">
    <source>
        <dbReference type="ARBA" id="ARBA00016218"/>
    </source>
</evidence>
<evidence type="ECO:0000256" key="3">
    <source>
        <dbReference type="ARBA" id="ARBA00013253"/>
    </source>
</evidence>
<evidence type="ECO:0000256" key="2">
    <source>
        <dbReference type="ARBA" id="ARBA00005810"/>
    </source>
</evidence>
<dbReference type="SUPFAM" id="SSF55083">
    <property type="entry name" value="6-hydroxymethyl-7,8-dihydropterin pyrophosphokinase, HPPK"/>
    <property type="match status" value="1"/>
</dbReference>
<evidence type="ECO:0000256" key="5">
    <source>
        <dbReference type="ARBA" id="ARBA00022679"/>
    </source>
</evidence>
<keyword evidence="8" id="KW-0067">ATP-binding</keyword>
<dbReference type="NCBIfam" id="TIGR01498">
    <property type="entry name" value="folK"/>
    <property type="match status" value="1"/>
</dbReference>
<organism evidence="14 15">
    <name type="scientific">Natronomicrosphaera hydrolytica</name>
    <dbReference type="NCBI Taxonomy" id="3242702"/>
    <lineage>
        <taxon>Bacteria</taxon>
        <taxon>Pseudomonadati</taxon>
        <taxon>Planctomycetota</taxon>
        <taxon>Phycisphaerae</taxon>
        <taxon>Phycisphaerales</taxon>
        <taxon>Phycisphaeraceae</taxon>
        <taxon>Natronomicrosphaera</taxon>
    </lineage>
</organism>
<comment type="similarity">
    <text evidence="2">Belongs to the HPPK family.</text>
</comment>
<evidence type="ECO:0000256" key="1">
    <source>
        <dbReference type="ARBA" id="ARBA00005051"/>
    </source>
</evidence>
<keyword evidence="6" id="KW-0547">Nucleotide-binding</keyword>
<dbReference type="EC" id="2.7.6.3" evidence="3"/>
<comment type="function">
    <text evidence="10">Catalyzes the transfer of pyrophosphate from adenosine triphosphate (ATP) to 6-hydroxymethyl-7,8-dihydropterin, an enzymatic step in folate biosynthesis pathway.</text>
</comment>